<comment type="caution">
    <text evidence="4">The sequence shown here is derived from an EMBL/GenBank/DDBJ whole genome shotgun (WGS) entry which is preliminary data.</text>
</comment>
<dbReference type="Pfam" id="PF01765">
    <property type="entry name" value="RRF"/>
    <property type="match status" value="1"/>
</dbReference>
<name>A0A1F7G7P1_9BACT</name>
<dbReference type="FunFam" id="3.30.1360.40:FF:000001">
    <property type="entry name" value="Ribosome-recycling factor"/>
    <property type="match status" value="1"/>
</dbReference>
<dbReference type="GO" id="GO:0006412">
    <property type="term" value="P:translation"/>
    <property type="evidence" value="ECO:0007669"/>
    <property type="project" value="UniProtKB-KW"/>
</dbReference>
<dbReference type="PANTHER" id="PTHR20982:SF3">
    <property type="entry name" value="MITOCHONDRIAL RIBOSOME RECYCLING FACTOR PSEUDO 1"/>
    <property type="match status" value="1"/>
</dbReference>
<evidence type="ECO:0000313" key="4">
    <source>
        <dbReference type="EMBL" id="OGK14947.1"/>
    </source>
</evidence>
<dbReference type="SUPFAM" id="SSF55194">
    <property type="entry name" value="Ribosome recycling factor, RRF"/>
    <property type="match status" value="1"/>
</dbReference>
<organism evidence="4 5">
    <name type="scientific">Candidatus Roizmanbacteria bacterium RIFCSPHIGHO2_01_FULL_39_12b</name>
    <dbReference type="NCBI Taxonomy" id="1802030"/>
    <lineage>
        <taxon>Bacteria</taxon>
        <taxon>Candidatus Roizmaniibacteriota</taxon>
    </lineage>
</organism>
<proteinExistence type="inferred from homology"/>
<dbReference type="EMBL" id="MFZF01000038">
    <property type="protein sequence ID" value="OGK14947.1"/>
    <property type="molecule type" value="Genomic_DNA"/>
</dbReference>
<feature type="domain" description="Ribosome recycling factor" evidence="3">
    <location>
        <begin position="21"/>
        <end position="186"/>
    </location>
</feature>
<dbReference type="InterPro" id="IPR023584">
    <property type="entry name" value="Ribosome_recyc_fac_dom"/>
</dbReference>
<dbReference type="Proteomes" id="UP000178372">
    <property type="component" value="Unassembled WGS sequence"/>
</dbReference>
<reference evidence="4 5" key="1">
    <citation type="journal article" date="2016" name="Nat. Commun.">
        <title>Thousands of microbial genomes shed light on interconnected biogeochemical processes in an aquifer system.</title>
        <authorList>
            <person name="Anantharaman K."/>
            <person name="Brown C.T."/>
            <person name="Hug L.A."/>
            <person name="Sharon I."/>
            <person name="Castelle C.J."/>
            <person name="Probst A.J."/>
            <person name="Thomas B.C."/>
            <person name="Singh A."/>
            <person name="Wilkins M.J."/>
            <person name="Karaoz U."/>
            <person name="Brodie E.L."/>
            <person name="Williams K.H."/>
            <person name="Hubbard S.S."/>
            <person name="Banfield J.F."/>
        </authorList>
    </citation>
    <scope>NUCLEOTIDE SEQUENCE [LARGE SCALE GENOMIC DNA]</scope>
</reference>
<evidence type="ECO:0000256" key="1">
    <source>
        <dbReference type="ARBA" id="ARBA00005912"/>
    </source>
</evidence>
<accession>A0A1F7G7P1</accession>
<gene>
    <name evidence="4" type="ORF">A2690_04595</name>
</gene>
<dbReference type="Gene3D" id="1.10.132.20">
    <property type="entry name" value="Ribosome-recycling factor"/>
    <property type="match status" value="1"/>
</dbReference>
<dbReference type="PANTHER" id="PTHR20982">
    <property type="entry name" value="RIBOSOME RECYCLING FACTOR"/>
    <property type="match status" value="1"/>
</dbReference>
<keyword evidence="2" id="KW-0648">Protein biosynthesis</keyword>
<evidence type="ECO:0000259" key="3">
    <source>
        <dbReference type="Pfam" id="PF01765"/>
    </source>
</evidence>
<evidence type="ECO:0000313" key="5">
    <source>
        <dbReference type="Proteomes" id="UP000178372"/>
    </source>
</evidence>
<dbReference type="Gene3D" id="3.30.1360.40">
    <property type="match status" value="1"/>
</dbReference>
<dbReference type="GO" id="GO:0043023">
    <property type="term" value="F:ribosomal large subunit binding"/>
    <property type="evidence" value="ECO:0007669"/>
    <property type="project" value="TreeGrafter"/>
</dbReference>
<dbReference type="InterPro" id="IPR002661">
    <property type="entry name" value="Ribosome_recyc_fac"/>
</dbReference>
<dbReference type="InterPro" id="IPR036191">
    <property type="entry name" value="RRF_sf"/>
</dbReference>
<evidence type="ECO:0000256" key="2">
    <source>
        <dbReference type="ARBA" id="ARBA00022917"/>
    </source>
</evidence>
<comment type="similarity">
    <text evidence="1">Belongs to the RRF family.</text>
</comment>
<protein>
    <recommendedName>
        <fullName evidence="3">Ribosome recycling factor domain-containing protein</fullName>
    </recommendedName>
</protein>
<sequence>MDLEAITQDLKSKGETTVGRLRDELLSIRTGKPNPGLIEDLVINAYGESTKLKLKELASITTEPPQSLVIAPFDFSIIKDIENGILSSQLNITPSTQGNVIRVIFPPLTEDQRTQMTRLVSSKVEEYKETLRVARDEARRRIKTLFDNKQITEDDKFKAFEKVDKTAKELTETIESIKTRKQAELMTV</sequence>
<dbReference type="AlphaFoldDB" id="A0A1F7G7P1"/>